<dbReference type="PANTHER" id="PTHR13153">
    <property type="entry name" value="CGTHBA PROTEIN -14 GENE PROTEIN"/>
    <property type="match status" value="1"/>
</dbReference>
<sequence length="127" mass="14106">MSETLLAVLLVTSSAKGSSLVYRWPPHPATRPRLARPLPTHDATCVHADNPWRAAHASQPSNPCNEYGQHELDIHEHDELLGYSAEFLASLLCPHSAMCHQKFELVVDELAFIGHPVCAEEDGGWRF</sequence>
<dbReference type="RefSeq" id="XP_007393414.1">
    <property type="nucleotide sequence ID" value="XM_007393352.1"/>
</dbReference>
<dbReference type="Pfam" id="PF03666">
    <property type="entry name" value="NPR3"/>
    <property type="match status" value="1"/>
</dbReference>
<evidence type="ECO:0000313" key="3">
    <source>
        <dbReference type="EMBL" id="EKM58425.1"/>
    </source>
</evidence>
<dbReference type="OrthoDB" id="18648at2759"/>
<dbReference type="GO" id="GO:0038202">
    <property type="term" value="P:TORC1 signaling"/>
    <property type="evidence" value="ECO:0007669"/>
    <property type="project" value="TreeGrafter"/>
</dbReference>
<evidence type="ECO:0000256" key="1">
    <source>
        <dbReference type="RuleBase" id="RU368069"/>
    </source>
</evidence>
<keyword evidence="1 2" id="KW-0732">Signal</keyword>
<evidence type="ECO:0000313" key="4">
    <source>
        <dbReference type="Proteomes" id="UP000008370"/>
    </source>
</evidence>
<dbReference type="InterPro" id="IPR005365">
    <property type="entry name" value="Npr3"/>
</dbReference>
<dbReference type="GO" id="GO:0005774">
    <property type="term" value="C:vacuolar membrane"/>
    <property type="evidence" value="ECO:0007669"/>
    <property type="project" value="UniProtKB-SubCell"/>
</dbReference>
<organism evidence="3 4">
    <name type="scientific">Phanerochaete carnosa (strain HHB-10118-sp)</name>
    <name type="common">White-rot fungus</name>
    <name type="synonym">Peniophora carnosa</name>
    <dbReference type="NCBI Taxonomy" id="650164"/>
    <lineage>
        <taxon>Eukaryota</taxon>
        <taxon>Fungi</taxon>
        <taxon>Dikarya</taxon>
        <taxon>Basidiomycota</taxon>
        <taxon>Agaricomycotina</taxon>
        <taxon>Agaricomycetes</taxon>
        <taxon>Polyporales</taxon>
        <taxon>Phanerochaetaceae</taxon>
        <taxon>Phanerochaete</taxon>
    </lineage>
</organism>
<dbReference type="STRING" id="650164.K5WGI7"/>
<gene>
    <name evidence="3" type="ORF">PHACADRAFT_58087</name>
</gene>
<comment type="subcellular location">
    <subcellularLocation>
        <location evidence="1">Vacuole membrane</location>
        <topology evidence="1">Peripheral membrane protein</topology>
    </subcellularLocation>
</comment>
<dbReference type="GeneID" id="18920094"/>
<dbReference type="HOGENOM" id="CLU_119344_0_0_1"/>
<feature type="non-terminal residue" evidence="3">
    <location>
        <position position="1"/>
    </location>
</feature>
<feature type="signal peptide" evidence="2">
    <location>
        <begin position="1"/>
        <end position="17"/>
    </location>
</feature>
<dbReference type="InParanoid" id="K5WGI7"/>
<reference evidence="3 4" key="1">
    <citation type="journal article" date="2012" name="BMC Genomics">
        <title>Comparative genomics of the white-rot fungi, Phanerochaete carnosa and P. chrysosporium, to elucidate the genetic basis of the distinct wood types they colonize.</title>
        <authorList>
            <person name="Suzuki H."/>
            <person name="MacDonald J."/>
            <person name="Syed K."/>
            <person name="Salamov A."/>
            <person name="Hori C."/>
            <person name="Aerts A."/>
            <person name="Henrissat B."/>
            <person name="Wiebenga A."/>
            <person name="vanKuyk P.A."/>
            <person name="Barry K."/>
            <person name="Lindquist E."/>
            <person name="LaButti K."/>
            <person name="Lapidus A."/>
            <person name="Lucas S."/>
            <person name="Coutinho P."/>
            <person name="Gong Y."/>
            <person name="Samejima M."/>
            <person name="Mahadevan R."/>
            <person name="Abou-Zaid M."/>
            <person name="de Vries R.P."/>
            <person name="Igarashi K."/>
            <person name="Yadav J.S."/>
            <person name="Grigoriev I.V."/>
            <person name="Master E.R."/>
        </authorList>
    </citation>
    <scope>NUCLEOTIDE SEQUENCE [LARGE SCALE GENOMIC DNA]</scope>
    <source>
        <strain evidence="3 4">HHB-10118-sp</strain>
    </source>
</reference>
<name>K5WGI7_PHACS</name>
<evidence type="ECO:0000256" key="2">
    <source>
        <dbReference type="SAM" id="SignalP"/>
    </source>
</evidence>
<dbReference type="GO" id="GO:1904262">
    <property type="term" value="P:negative regulation of TORC1 signaling"/>
    <property type="evidence" value="ECO:0007669"/>
    <property type="project" value="TreeGrafter"/>
</dbReference>
<keyword evidence="1" id="KW-0469">Meiosis</keyword>
<dbReference type="PANTHER" id="PTHR13153:SF5">
    <property type="entry name" value="GATOR COMPLEX PROTEIN NPRL3"/>
    <property type="match status" value="1"/>
</dbReference>
<dbReference type="GO" id="GO:1990130">
    <property type="term" value="C:GATOR1 complex"/>
    <property type="evidence" value="ECO:0007669"/>
    <property type="project" value="TreeGrafter"/>
</dbReference>
<dbReference type="EMBL" id="JH930470">
    <property type="protein sequence ID" value="EKM58425.1"/>
    <property type="molecule type" value="Genomic_DNA"/>
</dbReference>
<comment type="similarity">
    <text evidence="1">Belongs to the NPR3 family.</text>
</comment>
<dbReference type="Proteomes" id="UP000008370">
    <property type="component" value="Unassembled WGS sequence"/>
</dbReference>
<feature type="chain" id="PRO_5003885668" description="Nitrogen permease regulator 3" evidence="2">
    <location>
        <begin position="18"/>
        <end position="127"/>
    </location>
</feature>
<dbReference type="GO" id="GO:0051321">
    <property type="term" value="P:meiotic cell cycle"/>
    <property type="evidence" value="ECO:0007669"/>
    <property type="project" value="UniProtKB-UniRule"/>
</dbReference>
<accession>K5WGI7</accession>
<dbReference type="GO" id="GO:0010508">
    <property type="term" value="P:positive regulation of autophagy"/>
    <property type="evidence" value="ECO:0007669"/>
    <property type="project" value="TreeGrafter"/>
</dbReference>
<proteinExistence type="inferred from homology"/>
<dbReference type="AlphaFoldDB" id="K5WGI7"/>
<keyword evidence="4" id="KW-1185">Reference proteome</keyword>
<dbReference type="GO" id="GO:0034198">
    <property type="term" value="P:cellular response to amino acid starvation"/>
    <property type="evidence" value="ECO:0007669"/>
    <property type="project" value="TreeGrafter"/>
</dbReference>
<comment type="function">
    <text evidence="1">Mediates inactivation of the TORC1 complex in response to amino acid starvation. Required for meiotic nuclear division.</text>
</comment>
<protein>
    <recommendedName>
        <fullName evidence="1">Nitrogen permease regulator 3</fullName>
    </recommendedName>
    <alternativeName>
        <fullName evidence="1">Required for meiotic nuclear division protein 11</fullName>
    </alternativeName>
</protein>
<dbReference type="KEGG" id="pco:PHACADRAFT_58087"/>